<gene>
    <name evidence="2" type="ORF">SEPMUDRAFT_55973</name>
</gene>
<feature type="transmembrane region" description="Helical" evidence="1">
    <location>
        <begin position="135"/>
        <end position="156"/>
    </location>
</feature>
<evidence type="ECO:0000313" key="3">
    <source>
        <dbReference type="Proteomes" id="UP000016931"/>
    </source>
</evidence>
<dbReference type="AlphaFoldDB" id="N1QH35"/>
<name>N1QH35_SPHMS</name>
<protein>
    <submittedName>
        <fullName evidence="2">Sterol desaturase family</fullName>
    </submittedName>
</protein>
<keyword evidence="1" id="KW-0812">Transmembrane</keyword>
<reference evidence="2 3" key="1">
    <citation type="journal article" date="2012" name="PLoS Pathog.">
        <title>Diverse lifestyles and strategies of plant pathogenesis encoded in the genomes of eighteen Dothideomycetes fungi.</title>
        <authorList>
            <person name="Ohm R.A."/>
            <person name="Feau N."/>
            <person name="Henrissat B."/>
            <person name="Schoch C.L."/>
            <person name="Horwitz B.A."/>
            <person name="Barry K.W."/>
            <person name="Condon B.J."/>
            <person name="Copeland A.C."/>
            <person name="Dhillon B."/>
            <person name="Glaser F."/>
            <person name="Hesse C.N."/>
            <person name="Kosti I."/>
            <person name="LaButti K."/>
            <person name="Lindquist E.A."/>
            <person name="Lucas S."/>
            <person name="Salamov A.A."/>
            <person name="Bradshaw R.E."/>
            <person name="Ciuffetti L."/>
            <person name="Hamelin R.C."/>
            <person name="Kema G.H.J."/>
            <person name="Lawrence C."/>
            <person name="Scott J.A."/>
            <person name="Spatafora J.W."/>
            <person name="Turgeon B.G."/>
            <person name="de Wit P.J.G.M."/>
            <person name="Zhong S."/>
            <person name="Goodwin S.B."/>
            <person name="Grigoriev I.V."/>
        </authorList>
    </citation>
    <scope>NUCLEOTIDE SEQUENCE [LARGE SCALE GENOMIC DNA]</scope>
    <source>
        <strain evidence="2 3">SO2202</strain>
    </source>
</reference>
<keyword evidence="1" id="KW-1133">Transmembrane helix</keyword>
<dbReference type="PANTHER" id="PTHR11863">
    <property type="entry name" value="STEROL DESATURASE"/>
    <property type="match status" value="1"/>
</dbReference>
<sequence>MQAIRDNLVYSSGYLQGRTASLPTSLGDLYGTTMSQLTSFVTLPLPLISFLAIPLYGNSSTTVSLAFFYLTWSSLVWSKGPLTIELYGTLTVRLLCYLIPSLLAVVFDSALPNLSRKIKADGKDHLPHRLGREKVLRIVAVATGNVFLGVLVQAALELITTRVFLLRSLLKVSKIVPMPWTILKDILKGFMVRGLVHYVVHRYLLHEWQSVLKDWHVQWQHGISMTLGIGAAYDHPATYLLAVFLPTFLPAVLFRWHVLTWHLFLALVSLEDFFVFSGYTSLPSTIIIGGMARRNEAHFASVRENRGIGNYGRLGVLDLMVGTTCPDEDDVMDDVHDEVEKHNVQEHISDAVGSGMTKVQNKQKSRRRK</sequence>
<dbReference type="Proteomes" id="UP000016931">
    <property type="component" value="Unassembled WGS sequence"/>
</dbReference>
<keyword evidence="1" id="KW-0472">Membrane</keyword>
<evidence type="ECO:0000313" key="2">
    <source>
        <dbReference type="EMBL" id="EMF16536.1"/>
    </source>
</evidence>
<dbReference type="HOGENOM" id="CLU_047036_4_0_1"/>
<organism evidence="2 3">
    <name type="scientific">Sphaerulina musiva (strain SO2202)</name>
    <name type="common">Poplar stem canker fungus</name>
    <name type="synonym">Septoria musiva</name>
    <dbReference type="NCBI Taxonomy" id="692275"/>
    <lineage>
        <taxon>Eukaryota</taxon>
        <taxon>Fungi</taxon>
        <taxon>Dikarya</taxon>
        <taxon>Ascomycota</taxon>
        <taxon>Pezizomycotina</taxon>
        <taxon>Dothideomycetes</taxon>
        <taxon>Dothideomycetidae</taxon>
        <taxon>Mycosphaerellales</taxon>
        <taxon>Mycosphaerellaceae</taxon>
        <taxon>Sphaerulina</taxon>
    </lineage>
</organism>
<feature type="transmembrane region" description="Helical" evidence="1">
    <location>
        <begin position="237"/>
        <end position="256"/>
    </location>
</feature>
<keyword evidence="3" id="KW-1185">Reference proteome</keyword>
<dbReference type="OMA" id="MTWSTLV"/>
<evidence type="ECO:0000256" key="1">
    <source>
        <dbReference type="SAM" id="Phobius"/>
    </source>
</evidence>
<dbReference type="eggNOG" id="ENOG502RYAA">
    <property type="taxonomic scope" value="Eukaryota"/>
</dbReference>
<accession>N1QH35</accession>
<dbReference type="RefSeq" id="XP_016764657.1">
    <property type="nucleotide sequence ID" value="XM_016909385.1"/>
</dbReference>
<dbReference type="InterPro" id="IPR050307">
    <property type="entry name" value="Sterol_Desaturase_Related"/>
</dbReference>
<dbReference type="OrthoDB" id="408954at2759"/>
<dbReference type="GeneID" id="27906522"/>
<proteinExistence type="predicted"/>
<feature type="transmembrane region" description="Helical" evidence="1">
    <location>
        <begin position="92"/>
        <end position="114"/>
    </location>
</feature>
<dbReference type="STRING" id="692275.N1QH35"/>
<dbReference type="EMBL" id="KB456260">
    <property type="protein sequence ID" value="EMF16536.1"/>
    <property type="molecule type" value="Genomic_DNA"/>
</dbReference>